<evidence type="ECO:0000256" key="1">
    <source>
        <dbReference type="SAM" id="MobiDB-lite"/>
    </source>
</evidence>
<feature type="region of interest" description="Disordered" evidence="1">
    <location>
        <begin position="1"/>
        <end position="70"/>
    </location>
</feature>
<protein>
    <submittedName>
        <fullName evidence="2">Uncharacterized protein</fullName>
    </submittedName>
</protein>
<proteinExistence type="predicted"/>
<evidence type="ECO:0000313" key="3">
    <source>
        <dbReference type="Proteomes" id="UP000265520"/>
    </source>
</evidence>
<organism evidence="2 3">
    <name type="scientific">Trifolium medium</name>
    <dbReference type="NCBI Taxonomy" id="97028"/>
    <lineage>
        <taxon>Eukaryota</taxon>
        <taxon>Viridiplantae</taxon>
        <taxon>Streptophyta</taxon>
        <taxon>Embryophyta</taxon>
        <taxon>Tracheophyta</taxon>
        <taxon>Spermatophyta</taxon>
        <taxon>Magnoliopsida</taxon>
        <taxon>eudicotyledons</taxon>
        <taxon>Gunneridae</taxon>
        <taxon>Pentapetalae</taxon>
        <taxon>rosids</taxon>
        <taxon>fabids</taxon>
        <taxon>Fabales</taxon>
        <taxon>Fabaceae</taxon>
        <taxon>Papilionoideae</taxon>
        <taxon>50 kb inversion clade</taxon>
        <taxon>NPAAA clade</taxon>
        <taxon>Hologalegina</taxon>
        <taxon>IRL clade</taxon>
        <taxon>Trifolieae</taxon>
        <taxon>Trifolium</taxon>
    </lineage>
</organism>
<comment type="caution">
    <text evidence="2">The sequence shown here is derived from an EMBL/GenBank/DDBJ whole genome shotgun (WGS) entry which is preliminary data.</text>
</comment>
<dbReference type="Proteomes" id="UP000265520">
    <property type="component" value="Unassembled WGS sequence"/>
</dbReference>
<accession>A0A392VIG2</accession>
<evidence type="ECO:0000313" key="2">
    <source>
        <dbReference type="EMBL" id="MCI88174.1"/>
    </source>
</evidence>
<keyword evidence="3" id="KW-1185">Reference proteome</keyword>
<reference evidence="2 3" key="1">
    <citation type="journal article" date="2018" name="Front. Plant Sci.">
        <title>Red Clover (Trifolium pratense) and Zigzag Clover (T. medium) - A Picture of Genomic Similarities and Differences.</title>
        <authorList>
            <person name="Dluhosova J."/>
            <person name="Istvanek J."/>
            <person name="Nedelnik J."/>
            <person name="Repkova J."/>
        </authorList>
    </citation>
    <scope>NUCLEOTIDE SEQUENCE [LARGE SCALE GENOMIC DNA]</scope>
    <source>
        <strain evidence="3">cv. 10/8</strain>
        <tissue evidence="2">Leaf</tissue>
    </source>
</reference>
<sequence length="70" mass="7690">QGASSSRNRGNHGYRSPTPPRYSPYGSDEEPYSCPLSRDIMRAPIPSGFQKPPPLGTYDGQTDPDDHVNN</sequence>
<feature type="non-terminal residue" evidence="2">
    <location>
        <position position="70"/>
    </location>
</feature>
<name>A0A392VIG2_9FABA</name>
<feature type="non-terminal residue" evidence="2">
    <location>
        <position position="1"/>
    </location>
</feature>
<dbReference type="EMBL" id="LXQA011185978">
    <property type="protein sequence ID" value="MCI88174.1"/>
    <property type="molecule type" value="Genomic_DNA"/>
</dbReference>
<dbReference type="AlphaFoldDB" id="A0A392VIG2"/>